<feature type="binding site" evidence="14">
    <location>
        <position position="114"/>
    </location>
    <ligand>
        <name>L-threonine</name>
        <dbReference type="ChEBI" id="CHEBI:57926"/>
    </ligand>
</feature>
<keyword evidence="7 13" id="KW-0819">tRNA processing</keyword>
<dbReference type="GO" id="GO:0003725">
    <property type="term" value="F:double-stranded RNA binding"/>
    <property type="evidence" value="ECO:0007669"/>
    <property type="project" value="UniProtKB-UniRule"/>
</dbReference>
<evidence type="ECO:0000313" key="16">
    <source>
        <dbReference type="EMBL" id="ABL64553.1"/>
    </source>
</evidence>
<comment type="similarity">
    <text evidence="2 13">Belongs to the SUA5 family.</text>
</comment>
<dbReference type="InterPro" id="IPR010923">
    <property type="entry name" value="T(6)A37_SUA5"/>
</dbReference>
<dbReference type="InterPro" id="IPR006070">
    <property type="entry name" value="Sua5-like_dom"/>
</dbReference>
<evidence type="ECO:0000256" key="1">
    <source>
        <dbReference type="ARBA" id="ARBA00004496"/>
    </source>
</evidence>
<dbReference type="Gene3D" id="3.90.870.10">
    <property type="entry name" value="DHBP synthase"/>
    <property type="match status" value="1"/>
</dbReference>
<organism evidence="16 17">
    <name type="scientific">Chlorobium phaeobacteroides (strain DSM 266 / SMG 266 / 2430)</name>
    <dbReference type="NCBI Taxonomy" id="290317"/>
    <lineage>
        <taxon>Bacteria</taxon>
        <taxon>Pseudomonadati</taxon>
        <taxon>Chlorobiota</taxon>
        <taxon>Chlorobiia</taxon>
        <taxon>Chlorobiales</taxon>
        <taxon>Chlorobiaceae</taxon>
        <taxon>Chlorobium/Pelodictyon group</taxon>
        <taxon>Chlorobium</taxon>
    </lineage>
</organism>
<dbReference type="NCBIfam" id="TIGR00057">
    <property type="entry name" value="L-threonylcarbamoyladenylate synthase"/>
    <property type="match status" value="1"/>
</dbReference>
<keyword evidence="9 13" id="KW-0547">Nucleotide-binding</keyword>
<evidence type="ECO:0000256" key="13">
    <source>
        <dbReference type="PIRNR" id="PIRNR004930"/>
    </source>
</evidence>
<dbReference type="PANTHER" id="PTHR17490">
    <property type="entry name" value="SUA5"/>
    <property type="match status" value="1"/>
</dbReference>
<feature type="binding site" evidence="14">
    <location>
        <position position="28"/>
    </location>
    <ligand>
        <name>L-threonine</name>
        <dbReference type="ChEBI" id="CHEBI:57926"/>
    </ligand>
</feature>
<reference evidence="16 17" key="1">
    <citation type="submission" date="2006-12" db="EMBL/GenBank/DDBJ databases">
        <title>Complete sequence of Chlorobium phaeobacteroides DSM 266.</title>
        <authorList>
            <consortium name="US DOE Joint Genome Institute"/>
            <person name="Copeland A."/>
            <person name="Lucas S."/>
            <person name="Lapidus A."/>
            <person name="Barry K."/>
            <person name="Detter J.C."/>
            <person name="Glavina del Rio T."/>
            <person name="Hammon N."/>
            <person name="Israni S."/>
            <person name="Pitluck S."/>
            <person name="Goltsman E."/>
            <person name="Schmutz J."/>
            <person name="Larimer F."/>
            <person name="Land M."/>
            <person name="Hauser L."/>
            <person name="Mikhailova N."/>
            <person name="Li T."/>
            <person name="Overmann J."/>
            <person name="Bryant D.A."/>
            <person name="Richardson P."/>
        </authorList>
    </citation>
    <scope>NUCLEOTIDE SEQUENCE [LARGE SCALE GENOMIC DNA]</scope>
    <source>
        <strain evidence="16 17">DSM 266</strain>
    </source>
</reference>
<dbReference type="PANTHER" id="PTHR17490:SF16">
    <property type="entry name" value="THREONYLCARBAMOYL-AMP SYNTHASE"/>
    <property type="match status" value="1"/>
</dbReference>
<feature type="binding site" evidence="14">
    <location>
        <position position="144"/>
    </location>
    <ligand>
        <name>ATP</name>
        <dbReference type="ChEBI" id="CHEBI:30616"/>
    </ligand>
</feature>
<dbReference type="AlphaFoldDB" id="A1BDS6"/>
<dbReference type="PROSITE" id="PS51163">
    <property type="entry name" value="YRDC"/>
    <property type="match status" value="1"/>
</dbReference>
<feature type="binding site" evidence="14">
    <location>
        <position position="134"/>
    </location>
    <ligand>
        <name>L-threonine</name>
        <dbReference type="ChEBI" id="CHEBI:57926"/>
    </ligand>
</feature>
<evidence type="ECO:0000256" key="5">
    <source>
        <dbReference type="ARBA" id="ARBA00022490"/>
    </source>
</evidence>
<evidence type="ECO:0000256" key="3">
    <source>
        <dbReference type="ARBA" id="ARBA00012584"/>
    </source>
</evidence>
<dbReference type="Gene3D" id="3.40.50.11030">
    <property type="entry name" value="Threonylcarbamoyl-AMP synthase, C-terminal domain"/>
    <property type="match status" value="1"/>
</dbReference>
<keyword evidence="6 13" id="KW-0808">Transferase</keyword>
<evidence type="ECO:0000256" key="6">
    <source>
        <dbReference type="ARBA" id="ARBA00022679"/>
    </source>
</evidence>
<evidence type="ECO:0000256" key="14">
    <source>
        <dbReference type="PIRSR" id="PIRSR004930-1"/>
    </source>
</evidence>
<dbReference type="Pfam" id="PF03481">
    <property type="entry name" value="Sua5_C"/>
    <property type="match status" value="1"/>
</dbReference>
<name>A1BDS6_CHLPD</name>
<keyword evidence="17" id="KW-1185">Reference proteome</keyword>
<dbReference type="PIRSF" id="PIRSF004930">
    <property type="entry name" value="Tln_factor_SUA5"/>
    <property type="match status" value="1"/>
</dbReference>
<dbReference type="GO" id="GO:0006450">
    <property type="term" value="P:regulation of translational fidelity"/>
    <property type="evidence" value="ECO:0007669"/>
    <property type="project" value="TreeGrafter"/>
</dbReference>
<dbReference type="InterPro" id="IPR017945">
    <property type="entry name" value="DHBP_synth_RibB-like_a/b_dom"/>
</dbReference>
<evidence type="ECO:0000256" key="9">
    <source>
        <dbReference type="ARBA" id="ARBA00022741"/>
    </source>
</evidence>
<feature type="binding site" evidence="14">
    <location>
        <position position="174"/>
    </location>
    <ligand>
        <name>L-threonine</name>
        <dbReference type="ChEBI" id="CHEBI:57926"/>
    </ligand>
</feature>
<keyword evidence="10 13" id="KW-0067">ATP-binding</keyword>
<comment type="catalytic activity">
    <reaction evidence="12 13">
        <text>L-threonine + hydrogencarbonate + ATP = L-threonylcarbamoyladenylate + diphosphate + H2O</text>
        <dbReference type="Rhea" id="RHEA:36407"/>
        <dbReference type="ChEBI" id="CHEBI:15377"/>
        <dbReference type="ChEBI" id="CHEBI:17544"/>
        <dbReference type="ChEBI" id="CHEBI:30616"/>
        <dbReference type="ChEBI" id="CHEBI:33019"/>
        <dbReference type="ChEBI" id="CHEBI:57926"/>
        <dbReference type="ChEBI" id="CHEBI:73682"/>
        <dbReference type="EC" id="2.7.7.87"/>
    </reaction>
</comment>
<evidence type="ECO:0000313" key="17">
    <source>
        <dbReference type="Proteomes" id="UP000008701"/>
    </source>
</evidence>
<dbReference type="EC" id="2.7.7.87" evidence="3 13"/>
<feature type="binding site" evidence="14">
    <location>
        <position position="226"/>
    </location>
    <ligand>
        <name>ATP</name>
        <dbReference type="ChEBI" id="CHEBI:30616"/>
    </ligand>
</feature>
<dbReference type="SUPFAM" id="SSF55821">
    <property type="entry name" value="YrdC/RibB"/>
    <property type="match status" value="1"/>
</dbReference>
<dbReference type="eggNOG" id="COG0009">
    <property type="taxonomic scope" value="Bacteria"/>
</dbReference>
<gene>
    <name evidence="16" type="ordered locus">Cpha266_0496</name>
</gene>
<dbReference type="STRING" id="290317.Cpha266_0496"/>
<dbReference type="GO" id="GO:0000049">
    <property type="term" value="F:tRNA binding"/>
    <property type="evidence" value="ECO:0007669"/>
    <property type="project" value="TreeGrafter"/>
</dbReference>
<keyword evidence="5 13" id="KW-0963">Cytoplasm</keyword>
<evidence type="ECO:0000256" key="11">
    <source>
        <dbReference type="ARBA" id="ARBA00029774"/>
    </source>
</evidence>
<dbReference type="InterPro" id="IPR005145">
    <property type="entry name" value="Sua5_C"/>
</dbReference>
<dbReference type="OrthoDB" id="9814580at2"/>
<feature type="binding site" evidence="14">
    <location>
        <position position="136"/>
    </location>
    <ligand>
        <name>ATP</name>
        <dbReference type="ChEBI" id="CHEBI:30616"/>
    </ligand>
</feature>
<feature type="binding site" evidence="14">
    <location>
        <position position="55"/>
    </location>
    <ligand>
        <name>ATP</name>
        <dbReference type="ChEBI" id="CHEBI:30616"/>
    </ligand>
</feature>
<evidence type="ECO:0000259" key="15">
    <source>
        <dbReference type="PROSITE" id="PS51163"/>
    </source>
</evidence>
<evidence type="ECO:0000256" key="12">
    <source>
        <dbReference type="ARBA" id="ARBA00048366"/>
    </source>
</evidence>
<dbReference type="Pfam" id="PF01300">
    <property type="entry name" value="Sua5_yciO_yrdC"/>
    <property type="match status" value="1"/>
</dbReference>
<evidence type="ECO:0000256" key="4">
    <source>
        <dbReference type="ARBA" id="ARBA00015492"/>
    </source>
</evidence>
<evidence type="ECO:0000256" key="7">
    <source>
        <dbReference type="ARBA" id="ARBA00022694"/>
    </source>
</evidence>
<protein>
    <recommendedName>
        <fullName evidence="4 13">Threonylcarbamoyl-AMP synthase</fullName>
        <shortName evidence="13">TC-AMP synthase</shortName>
        <ecNumber evidence="3 13">2.7.7.87</ecNumber>
    </recommendedName>
    <alternativeName>
        <fullName evidence="11 13">L-threonylcarbamoyladenylate synthase</fullName>
    </alternativeName>
</protein>
<dbReference type="GO" id="GO:0061710">
    <property type="term" value="F:L-threonylcarbamoyladenylate synthase"/>
    <property type="evidence" value="ECO:0007669"/>
    <property type="project" value="UniProtKB-EC"/>
</dbReference>
<sequence length="323" mass="35132">MQTLLTDSPEEAARIINQGNIVAFPTETVYGLGAAICFPEAVKKLFLAKGRPTDNPLIVHIHNAGEMSKVASEISPEATLLIEHFFPGPLTLVLKKKATVPDAVTAGLDTVGVRCPENQIARAFLRHCCAPVAAPSANLSGKPSSTTWEAVFHDLNGKIPCILRGEPSIVGLESTIVDCSEHEPILLREGAVTLEELQRILPAMKARKTGMKDEKPKSPGLKYPHYAPKAAIRLCRRGERPPESTLSSAYIGLSNPPEGIRMVSICQSIEEYARSLFSFFRACDREGISVIYCELPEQKGLGRAIHDRLMRASGEHESKNGTT</sequence>
<dbReference type="GO" id="GO:0008033">
    <property type="term" value="P:tRNA processing"/>
    <property type="evidence" value="ECO:0007669"/>
    <property type="project" value="UniProtKB-KW"/>
</dbReference>
<dbReference type="RefSeq" id="WP_011744386.1">
    <property type="nucleotide sequence ID" value="NC_008639.1"/>
</dbReference>
<evidence type="ECO:0000256" key="8">
    <source>
        <dbReference type="ARBA" id="ARBA00022695"/>
    </source>
</evidence>
<dbReference type="InterPro" id="IPR038385">
    <property type="entry name" value="Sua5/YwlC_C"/>
</dbReference>
<dbReference type="KEGG" id="cph:Cpha266_0496"/>
<dbReference type="Proteomes" id="UP000008701">
    <property type="component" value="Chromosome"/>
</dbReference>
<dbReference type="GO" id="GO:0005524">
    <property type="term" value="F:ATP binding"/>
    <property type="evidence" value="ECO:0007669"/>
    <property type="project" value="UniProtKB-UniRule"/>
</dbReference>
<feature type="binding site" evidence="14">
    <location>
        <position position="188"/>
    </location>
    <ligand>
        <name>ATP</name>
        <dbReference type="ChEBI" id="CHEBI:30616"/>
    </ligand>
</feature>
<dbReference type="InterPro" id="IPR050156">
    <property type="entry name" value="TC-AMP_synthase_SUA5"/>
</dbReference>
<comment type="function">
    <text evidence="13">Required for the formation of a threonylcarbamoyl group on adenosine at position 37 (t(6)A37) in tRNAs that read codons beginning with adenine.</text>
</comment>
<dbReference type="GO" id="GO:0005737">
    <property type="term" value="C:cytoplasm"/>
    <property type="evidence" value="ECO:0007669"/>
    <property type="project" value="UniProtKB-SubCell"/>
</dbReference>
<feature type="binding site" evidence="14">
    <location>
        <position position="51"/>
    </location>
    <ligand>
        <name>ATP</name>
        <dbReference type="ChEBI" id="CHEBI:30616"/>
    </ligand>
</feature>
<feature type="binding site" evidence="14">
    <location>
        <position position="60"/>
    </location>
    <ligand>
        <name>L-threonine</name>
        <dbReference type="ChEBI" id="CHEBI:57926"/>
    </ligand>
</feature>
<evidence type="ECO:0000256" key="2">
    <source>
        <dbReference type="ARBA" id="ARBA00007663"/>
    </source>
</evidence>
<proteinExistence type="inferred from homology"/>
<dbReference type="FunFam" id="3.90.870.10:FF:000009">
    <property type="entry name" value="Threonylcarbamoyl-AMP synthase, putative"/>
    <property type="match status" value="1"/>
</dbReference>
<feature type="domain" description="YrdC-like" evidence="15">
    <location>
        <begin position="6"/>
        <end position="192"/>
    </location>
</feature>
<evidence type="ECO:0000256" key="10">
    <source>
        <dbReference type="ARBA" id="ARBA00022840"/>
    </source>
</evidence>
<keyword evidence="8 13" id="KW-0548">Nucleotidyltransferase</keyword>
<dbReference type="EMBL" id="CP000492">
    <property type="protein sequence ID" value="ABL64553.1"/>
    <property type="molecule type" value="Genomic_DNA"/>
</dbReference>
<accession>A1BDS6</accession>
<feature type="binding site" evidence="14">
    <location>
        <position position="110"/>
    </location>
    <ligand>
        <name>ATP</name>
        <dbReference type="ChEBI" id="CHEBI:30616"/>
    </ligand>
</feature>
<comment type="subcellular location">
    <subcellularLocation>
        <location evidence="1 13">Cytoplasm</location>
    </subcellularLocation>
</comment>
<dbReference type="HOGENOM" id="CLU_031397_0_0_10"/>